<evidence type="ECO:0000313" key="1">
    <source>
        <dbReference type="EMBL" id="KAF0314249.1"/>
    </source>
</evidence>
<comment type="caution">
    <text evidence="1">The sequence shown here is derived from an EMBL/GenBank/DDBJ whole genome shotgun (WGS) entry which is preliminary data.</text>
</comment>
<accession>A0A6A4X9S9</accession>
<dbReference type="AlphaFoldDB" id="A0A6A4X9S9"/>
<keyword evidence="2" id="KW-1185">Reference proteome</keyword>
<organism evidence="1 2">
    <name type="scientific">Amphibalanus amphitrite</name>
    <name type="common">Striped barnacle</name>
    <name type="synonym">Balanus amphitrite</name>
    <dbReference type="NCBI Taxonomy" id="1232801"/>
    <lineage>
        <taxon>Eukaryota</taxon>
        <taxon>Metazoa</taxon>
        <taxon>Ecdysozoa</taxon>
        <taxon>Arthropoda</taxon>
        <taxon>Crustacea</taxon>
        <taxon>Multicrustacea</taxon>
        <taxon>Cirripedia</taxon>
        <taxon>Thoracica</taxon>
        <taxon>Thoracicalcarea</taxon>
        <taxon>Balanomorpha</taxon>
        <taxon>Balanoidea</taxon>
        <taxon>Balanidae</taxon>
        <taxon>Amphibalaninae</taxon>
        <taxon>Amphibalanus</taxon>
    </lineage>
</organism>
<name>A0A6A4X9S9_AMPAM</name>
<protein>
    <submittedName>
        <fullName evidence="1">Uncharacterized protein</fullName>
    </submittedName>
</protein>
<sequence length="81" mass="8217">MALIPVIAVKTFCATCVTTAVIIISFGGRTTCVAHSLPYSGAICTVLCGRGAGRCSKSSVLRGLAGSPRKPPLHCPLTGAE</sequence>
<dbReference type="EMBL" id="VIIS01000037">
    <property type="protein sequence ID" value="KAF0314249.1"/>
    <property type="molecule type" value="Genomic_DNA"/>
</dbReference>
<dbReference type="Proteomes" id="UP000440578">
    <property type="component" value="Unassembled WGS sequence"/>
</dbReference>
<proteinExistence type="predicted"/>
<evidence type="ECO:0000313" key="2">
    <source>
        <dbReference type="Proteomes" id="UP000440578"/>
    </source>
</evidence>
<reference evidence="1 2" key="1">
    <citation type="submission" date="2019-07" db="EMBL/GenBank/DDBJ databases">
        <title>Draft genome assembly of a fouling barnacle, Amphibalanus amphitrite (Darwin, 1854): The first reference genome for Thecostraca.</title>
        <authorList>
            <person name="Kim W."/>
        </authorList>
    </citation>
    <scope>NUCLEOTIDE SEQUENCE [LARGE SCALE GENOMIC DNA]</scope>
    <source>
        <strain evidence="1">SNU_AA5</strain>
        <tissue evidence="1">Soma without cirri and trophi</tissue>
    </source>
</reference>
<gene>
    <name evidence="1" type="ORF">FJT64_001539</name>
</gene>